<evidence type="ECO:0008006" key="9">
    <source>
        <dbReference type="Google" id="ProtNLM"/>
    </source>
</evidence>
<dbReference type="Proteomes" id="UP000267250">
    <property type="component" value="Chromosome"/>
</dbReference>
<accession>A0A3Q9HNW5</accession>
<dbReference type="AlphaFoldDB" id="A0A3Q9HNW5"/>
<keyword evidence="3" id="KW-0347">Helicase</keyword>
<dbReference type="EMBL" id="CP016379">
    <property type="protein sequence ID" value="AZR72155.1"/>
    <property type="molecule type" value="Genomic_DNA"/>
</dbReference>
<dbReference type="SUPFAM" id="SSF52540">
    <property type="entry name" value="P-loop containing nucleoside triphosphate hydrolases"/>
    <property type="match status" value="2"/>
</dbReference>
<evidence type="ECO:0000313" key="8">
    <source>
        <dbReference type="Proteomes" id="UP000267250"/>
    </source>
</evidence>
<dbReference type="PROSITE" id="PS51194">
    <property type="entry name" value="HELICASE_CTER"/>
    <property type="match status" value="1"/>
</dbReference>
<dbReference type="PANTHER" id="PTHR11274:SF0">
    <property type="entry name" value="GENERAL TRANSCRIPTION AND DNA REPAIR FACTOR IIH HELICASE SUBUNIT XPB"/>
    <property type="match status" value="1"/>
</dbReference>
<dbReference type="GO" id="GO:0016787">
    <property type="term" value="F:hydrolase activity"/>
    <property type="evidence" value="ECO:0007669"/>
    <property type="project" value="UniProtKB-KW"/>
</dbReference>
<feature type="domain" description="Helicase ATP-binding" evidence="5">
    <location>
        <begin position="262"/>
        <end position="432"/>
    </location>
</feature>
<dbReference type="CDD" id="cd09179">
    <property type="entry name" value="PLDc_N_DEXD_a"/>
    <property type="match status" value="1"/>
</dbReference>
<dbReference type="Pfam" id="PF04851">
    <property type="entry name" value="ResIII"/>
    <property type="match status" value="1"/>
</dbReference>
<evidence type="ECO:0000259" key="5">
    <source>
        <dbReference type="PROSITE" id="PS51192"/>
    </source>
</evidence>
<feature type="domain" description="Helicase C-terminal" evidence="6">
    <location>
        <begin position="507"/>
        <end position="675"/>
    </location>
</feature>
<dbReference type="PROSITE" id="PS51192">
    <property type="entry name" value="HELICASE_ATP_BIND_1"/>
    <property type="match status" value="1"/>
</dbReference>
<keyword evidence="8" id="KW-1185">Reference proteome</keyword>
<dbReference type="CDD" id="cd17926">
    <property type="entry name" value="DEXHc_RE"/>
    <property type="match status" value="1"/>
</dbReference>
<evidence type="ECO:0000259" key="6">
    <source>
        <dbReference type="PROSITE" id="PS51194"/>
    </source>
</evidence>
<dbReference type="InterPro" id="IPR001650">
    <property type="entry name" value="Helicase_C-like"/>
</dbReference>
<dbReference type="InterPro" id="IPR006935">
    <property type="entry name" value="Helicase/UvrB_N"/>
</dbReference>
<name>A0A3Q9HNW5_9FIRM</name>
<keyword evidence="1" id="KW-0547">Nucleotide-binding</keyword>
<dbReference type="GO" id="GO:0003677">
    <property type="term" value="F:DNA binding"/>
    <property type="evidence" value="ECO:0007669"/>
    <property type="project" value="InterPro"/>
</dbReference>
<dbReference type="InterPro" id="IPR050615">
    <property type="entry name" value="ATP-dep_DNA_Helicase"/>
</dbReference>
<proteinExistence type="predicted"/>
<dbReference type="RefSeq" id="WP_127015485.1">
    <property type="nucleotide sequence ID" value="NZ_CP016379.1"/>
</dbReference>
<dbReference type="SMART" id="SM00487">
    <property type="entry name" value="DEXDc"/>
    <property type="match status" value="1"/>
</dbReference>
<protein>
    <recommendedName>
        <fullName evidence="9">DNA repair helicase</fullName>
    </recommendedName>
</protein>
<reference evidence="7 8" key="1">
    <citation type="submission" date="2016-07" db="EMBL/GenBank/DDBJ databases">
        <title>Genome and transcriptome analysis of iron-reducing fermentative bacteria Anoxybacter fermentans.</title>
        <authorList>
            <person name="Zeng X."/>
            <person name="Shao Z."/>
        </authorList>
    </citation>
    <scope>NUCLEOTIDE SEQUENCE [LARGE SCALE GENOMIC DNA]</scope>
    <source>
        <strain evidence="7 8">DY22613</strain>
    </source>
</reference>
<evidence type="ECO:0000256" key="1">
    <source>
        <dbReference type="ARBA" id="ARBA00022741"/>
    </source>
</evidence>
<evidence type="ECO:0000256" key="3">
    <source>
        <dbReference type="ARBA" id="ARBA00022806"/>
    </source>
</evidence>
<keyword evidence="2" id="KW-0378">Hydrolase</keyword>
<dbReference type="InterPro" id="IPR027417">
    <property type="entry name" value="P-loop_NTPase"/>
</dbReference>
<evidence type="ECO:0000313" key="7">
    <source>
        <dbReference type="EMBL" id="AZR72155.1"/>
    </source>
</evidence>
<evidence type="ECO:0000256" key="4">
    <source>
        <dbReference type="ARBA" id="ARBA00022840"/>
    </source>
</evidence>
<dbReference type="KEGG" id="aft:BBF96_01345"/>
<dbReference type="Pfam" id="PF00271">
    <property type="entry name" value="Helicase_C"/>
    <property type="match status" value="1"/>
</dbReference>
<organism evidence="7 8">
    <name type="scientific">Anoxybacter fermentans</name>
    <dbReference type="NCBI Taxonomy" id="1323375"/>
    <lineage>
        <taxon>Bacteria</taxon>
        <taxon>Bacillati</taxon>
        <taxon>Bacillota</taxon>
        <taxon>Clostridia</taxon>
        <taxon>Halanaerobiales</taxon>
        <taxon>Anoxybacter</taxon>
    </lineage>
</organism>
<dbReference type="PANTHER" id="PTHR11274">
    <property type="entry name" value="RAD25/XP-B DNA REPAIR HELICASE"/>
    <property type="match status" value="1"/>
</dbReference>
<keyword evidence="4" id="KW-0067">ATP-binding</keyword>
<dbReference type="Gene3D" id="3.40.50.300">
    <property type="entry name" value="P-loop containing nucleotide triphosphate hydrolases"/>
    <property type="match status" value="2"/>
</dbReference>
<dbReference type="GO" id="GO:0005524">
    <property type="term" value="F:ATP binding"/>
    <property type="evidence" value="ECO:0007669"/>
    <property type="project" value="UniProtKB-KW"/>
</dbReference>
<dbReference type="SMART" id="SM00490">
    <property type="entry name" value="HELICc"/>
    <property type="match status" value="1"/>
</dbReference>
<sequence>MSLKSIPLIGTYRTSDNDLLSEFYIPCLANSIKYDRAVGYFNSSILNYISNGLYQFILNNGKMRLVCGVELSNQDFQAIKEGYSYRKIIEQNLNKQVDLLLENHDQANIKNLCWLIKTGNLDIKIAIRKLDDLNIDINNINIIYHEKFGIFTDSLGNKVVFAGSLNESANGWIYNFESFDVFWSWQKEFVDRVQDRVDYFERLWANITPNVQVYEFPKAVKEKLIEVAPSEPIDKVYPLKVLIRNEKKKKIIPRDYQLQAVKKWKENNYKGLFEMATGTGKTITAILCAEEFIKDHCSTLVIIVCPYQHLVDQWRRELNKFNYEVLCCYQNKNLWENKLINNIVDLNIGLSKYKFVITTSATASMEPFQRALKRIRSGVNVLLIGDEAHNLGARCRQLILKDDFSGRIGLSATPRRWYDEAGTEVLYKYFDKVVFTYNLKDAIEKGNLTPYEYYPILVEFNEEEFEKYEKLSSKIAKLLSSGVPEDDESLKRLMMQRANIVNNVENKMKEFLKLLKQDKDLTYTLVYTSPGQIEKVQNVLAEQNIFYQRFTARESNKERKKILKLFSDGDVSVLVAMHCLDEGVDIPAIKKAFILASSTNPKEFIQRRGRVLRKHPGKEKAIIYDFIAIPPLGFKVSPATRSIVKRELARFKEFADLACNKYQARSIVFDLANYYNLLDEV</sequence>
<evidence type="ECO:0000256" key="2">
    <source>
        <dbReference type="ARBA" id="ARBA00022801"/>
    </source>
</evidence>
<dbReference type="InterPro" id="IPR014001">
    <property type="entry name" value="Helicase_ATP-bd"/>
</dbReference>
<gene>
    <name evidence="7" type="ORF">BBF96_01345</name>
</gene>
<dbReference type="GO" id="GO:0004386">
    <property type="term" value="F:helicase activity"/>
    <property type="evidence" value="ECO:0007669"/>
    <property type="project" value="UniProtKB-KW"/>
</dbReference>
<dbReference type="OrthoDB" id="9802848at2"/>